<dbReference type="GO" id="GO:0071731">
    <property type="term" value="P:response to nitric oxide"/>
    <property type="evidence" value="ECO:0007669"/>
    <property type="project" value="TreeGrafter"/>
</dbReference>
<dbReference type="InterPro" id="IPR009721">
    <property type="entry name" value="O-acyltransferase_WSD1_C"/>
</dbReference>
<dbReference type="GO" id="GO:0001666">
    <property type="term" value="P:response to hypoxia"/>
    <property type="evidence" value="ECO:0007669"/>
    <property type="project" value="TreeGrafter"/>
</dbReference>
<dbReference type="Pfam" id="PF06974">
    <property type="entry name" value="WS_DGAT_C"/>
    <property type="match status" value="1"/>
</dbReference>
<keyword evidence="5" id="KW-0444">Lipid biosynthesis</keyword>
<comment type="catalytic activity">
    <reaction evidence="10">
        <text>an acyl-CoA + a 1,2-diacyl-sn-glycerol = a triacyl-sn-glycerol + CoA</text>
        <dbReference type="Rhea" id="RHEA:10868"/>
        <dbReference type="ChEBI" id="CHEBI:17815"/>
        <dbReference type="ChEBI" id="CHEBI:57287"/>
        <dbReference type="ChEBI" id="CHEBI:58342"/>
        <dbReference type="ChEBI" id="CHEBI:64615"/>
        <dbReference type="EC" id="2.3.1.20"/>
    </reaction>
</comment>
<dbReference type="PANTHER" id="PTHR31650">
    <property type="entry name" value="O-ACYLTRANSFERASE (WSD1-LIKE) FAMILY PROTEIN"/>
    <property type="match status" value="1"/>
</dbReference>
<evidence type="ECO:0000256" key="7">
    <source>
        <dbReference type="ARBA" id="ARBA00022798"/>
    </source>
</evidence>
<evidence type="ECO:0000313" key="14">
    <source>
        <dbReference type="EMBL" id="RVW08247.1"/>
    </source>
</evidence>
<comment type="similarity">
    <text evidence="3">Belongs to the long-chain O-acyltransferase family.</text>
</comment>
<evidence type="ECO:0000256" key="6">
    <source>
        <dbReference type="ARBA" id="ARBA00022679"/>
    </source>
</evidence>
<comment type="caution">
    <text evidence="14">The sequence shown here is derived from an EMBL/GenBank/DDBJ whole genome shotgun (WGS) entry which is preliminary data.</text>
</comment>
<comment type="pathway">
    <text evidence="2">Lipid metabolism.</text>
</comment>
<keyword evidence="15" id="KW-1185">Reference proteome</keyword>
<dbReference type="Proteomes" id="UP000286208">
    <property type="component" value="Unassembled WGS sequence"/>
</dbReference>
<keyword evidence="6" id="KW-0808">Transferase</keyword>
<dbReference type="Gene3D" id="3.30.559.10">
    <property type="entry name" value="Chloramphenicol acetyltransferase-like domain"/>
    <property type="match status" value="1"/>
</dbReference>
<evidence type="ECO:0000256" key="5">
    <source>
        <dbReference type="ARBA" id="ARBA00022516"/>
    </source>
</evidence>
<proteinExistence type="inferred from homology"/>
<evidence type="ECO:0000256" key="10">
    <source>
        <dbReference type="ARBA" id="ARBA00048109"/>
    </source>
</evidence>
<evidence type="ECO:0000256" key="8">
    <source>
        <dbReference type="ARBA" id="ARBA00023098"/>
    </source>
</evidence>
<dbReference type="InterPro" id="IPR023213">
    <property type="entry name" value="CAT-like_dom_sf"/>
</dbReference>
<dbReference type="OrthoDB" id="9810950at2"/>
<dbReference type="InterPro" id="IPR045034">
    <property type="entry name" value="O-acyltransferase_WSD1-like"/>
</dbReference>
<feature type="domain" description="O-acyltransferase WSD1 C-terminal" evidence="13">
    <location>
        <begin position="338"/>
        <end position="477"/>
    </location>
</feature>
<dbReference type="SUPFAM" id="SSF52777">
    <property type="entry name" value="CoA-dependent acyltransferases"/>
    <property type="match status" value="1"/>
</dbReference>
<feature type="region of interest" description="Disordered" evidence="11">
    <location>
        <begin position="177"/>
        <end position="197"/>
    </location>
</feature>
<name>A0A438BBC7_9NOCA</name>
<evidence type="ECO:0000256" key="2">
    <source>
        <dbReference type="ARBA" id="ARBA00005189"/>
    </source>
</evidence>
<dbReference type="Pfam" id="PF03007">
    <property type="entry name" value="WS_DGAT_cat"/>
    <property type="match status" value="1"/>
</dbReference>
<dbReference type="RefSeq" id="WP_127917410.1">
    <property type="nucleotide sequence ID" value="NZ_RKLP01000009.1"/>
</dbReference>
<dbReference type="UniPathway" id="UPA00282"/>
<reference evidence="14 15" key="1">
    <citation type="submission" date="2018-11" db="EMBL/GenBank/DDBJ databases">
        <title>Rhodococcus spongicola sp. nov. and Rhodococcus xishaensis sp. nov. from marine sponges.</title>
        <authorList>
            <person name="Li L."/>
            <person name="Lin H.W."/>
        </authorList>
    </citation>
    <scope>NUCLEOTIDE SEQUENCE [LARGE SCALE GENOMIC DNA]</scope>
    <source>
        <strain evidence="14 15">CCTCC AB2014297</strain>
    </source>
</reference>
<keyword evidence="9" id="KW-0012">Acyltransferase</keyword>
<dbReference type="AlphaFoldDB" id="A0A438BBC7"/>
<evidence type="ECO:0000256" key="4">
    <source>
        <dbReference type="ARBA" id="ARBA00013244"/>
    </source>
</evidence>
<keyword evidence="8" id="KW-0443">Lipid metabolism</keyword>
<dbReference type="GO" id="GO:0005886">
    <property type="term" value="C:plasma membrane"/>
    <property type="evidence" value="ECO:0007669"/>
    <property type="project" value="TreeGrafter"/>
</dbReference>
<gene>
    <name evidence="14" type="ORF">EGT67_17755</name>
</gene>
<evidence type="ECO:0000256" key="9">
    <source>
        <dbReference type="ARBA" id="ARBA00023315"/>
    </source>
</evidence>
<dbReference type="GO" id="GO:0004144">
    <property type="term" value="F:diacylglycerol O-acyltransferase activity"/>
    <property type="evidence" value="ECO:0007669"/>
    <property type="project" value="UniProtKB-EC"/>
</dbReference>
<dbReference type="GO" id="GO:0019432">
    <property type="term" value="P:triglyceride biosynthetic process"/>
    <property type="evidence" value="ECO:0007669"/>
    <property type="project" value="UniProtKB-UniPathway"/>
</dbReference>
<feature type="domain" description="O-acyltransferase WSD1-like N-terminal" evidence="12">
    <location>
        <begin position="35"/>
        <end position="299"/>
    </location>
</feature>
<dbReference type="InterPro" id="IPR004255">
    <property type="entry name" value="O-acyltransferase_WSD1_N"/>
</dbReference>
<dbReference type="PANTHER" id="PTHR31650:SF1">
    <property type="entry name" value="WAX ESTER SYNTHASE_DIACYLGLYCEROL ACYLTRANSFERASE 4-RELATED"/>
    <property type="match status" value="1"/>
</dbReference>
<evidence type="ECO:0000256" key="1">
    <source>
        <dbReference type="ARBA" id="ARBA00004771"/>
    </source>
</evidence>
<evidence type="ECO:0000259" key="12">
    <source>
        <dbReference type="Pfam" id="PF03007"/>
    </source>
</evidence>
<accession>A0A438BBC7</accession>
<organism evidence="14 15">
    <name type="scientific">Prescottella agglutinans</name>
    <dbReference type="NCBI Taxonomy" id="1644129"/>
    <lineage>
        <taxon>Bacteria</taxon>
        <taxon>Bacillati</taxon>
        <taxon>Actinomycetota</taxon>
        <taxon>Actinomycetes</taxon>
        <taxon>Mycobacteriales</taxon>
        <taxon>Nocardiaceae</taxon>
        <taxon>Prescottella</taxon>
    </lineage>
</organism>
<evidence type="ECO:0000256" key="11">
    <source>
        <dbReference type="SAM" id="MobiDB-lite"/>
    </source>
</evidence>
<comment type="pathway">
    <text evidence="1">Glycerolipid metabolism; triacylglycerol biosynthesis.</text>
</comment>
<dbReference type="GO" id="GO:0006071">
    <property type="term" value="P:glycerol metabolic process"/>
    <property type="evidence" value="ECO:0007669"/>
    <property type="project" value="UniProtKB-KW"/>
</dbReference>
<feature type="compositionally biased region" description="Basic and acidic residues" evidence="11">
    <location>
        <begin position="178"/>
        <end position="197"/>
    </location>
</feature>
<dbReference type="EC" id="2.3.1.20" evidence="4"/>
<dbReference type="EMBL" id="RKLP01000009">
    <property type="protein sequence ID" value="RVW08247.1"/>
    <property type="molecule type" value="Genomic_DNA"/>
</dbReference>
<keyword evidence="7" id="KW-0319">Glycerol metabolism</keyword>
<protein>
    <recommendedName>
        <fullName evidence="4">diacylglycerol O-acyltransferase</fullName>
        <ecNumber evidence="4">2.3.1.20</ecNumber>
    </recommendedName>
</protein>
<dbReference type="GO" id="GO:0051701">
    <property type="term" value="P:biological process involved in interaction with host"/>
    <property type="evidence" value="ECO:0007669"/>
    <property type="project" value="TreeGrafter"/>
</dbReference>
<evidence type="ECO:0000313" key="15">
    <source>
        <dbReference type="Proteomes" id="UP000286208"/>
    </source>
</evidence>
<evidence type="ECO:0000259" key="13">
    <source>
        <dbReference type="Pfam" id="PF06974"/>
    </source>
</evidence>
<evidence type="ECO:0000256" key="3">
    <source>
        <dbReference type="ARBA" id="ARBA00009587"/>
    </source>
</evidence>
<sequence length="496" mass="54070">MADGQPFIPPSAVDVDLSAVGWGMSRIMSDFETGMWRMEEVRPELRTPIVAVDVLDQAPDWDRLVRAHEWASHIVPRIRMRAVEPAFGLGNPVWSVDPEFDLDYHLRRVRLPEPADLDHALRLCRHLATEPFDKARPPWMAVLIEGIDDGRAVYVVKTHHSMTDGMGGIQMMTLLHSRRPEPTPDKPDREPAPPEHLNDLSALGREVVTEARRAPSRIAGLVTGSVRLALDAVRRPLDATGEILDYANSLRRVIQPPPATGSPLLRNRGLGRWFGVLEVGLHELRIAAHAAGGSVNDAYVAALLGGYRRYHEEMGVSVGKVPMGMPINMRAASDQSGGNRFAAVRFAGPATEADPAMRIRKVRAIVLALREEPAVDIVEAASPLLVRLPTRLLAEWYLSQSKGLDLQASNVAGVPVPVYLAGARIERVFPFAPAPGCAVMATMVSHVGVCCIGVNLDTAAVTEPALFMRCLQEGLDEVVALGNAREKAEGSEGARR</sequence>